<dbReference type="InterPro" id="IPR000313">
    <property type="entry name" value="PWWP_dom"/>
</dbReference>
<keyword evidence="6 8" id="KW-0103">Bromodomain</keyword>
<keyword evidence="2" id="KW-0479">Metal-binding</keyword>
<dbReference type="CDD" id="cd04369">
    <property type="entry name" value="Bromodomain"/>
    <property type="match status" value="1"/>
</dbReference>
<dbReference type="InterPro" id="IPR019787">
    <property type="entry name" value="Znf_PHD-finger"/>
</dbReference>
<dbReference type="SMART" id="SM00293">
    <property type="entry name" value="PWWP"/>
    <property type="match status" value="1"/>
</dbReference>
<dbReference type="InterPro" id="IPR001487">
    <property type="entry name" value="Bromodomain"/>
</dbReference>
<dbReference type="Gene3D" id="1.20.920.10">
    <property type="entry name" value="Bromodomain-like"/>
    <property type="match status" value="1"/>
</dbReference>
<dbReference type="InterPro" id="IPR019786">
    <property type="entry name" value="Zinc_finger_PHD-type_CS"/>
</dbReference>
<dbReference type="SMART" id="SM00249">
    <property type="entry name" value="PHD"/>
    <property type="match status" value="2"/>
</dbReference>
<evidence type="ECO:0000313" key="15">
    <source>
        <dbReference type="EMBL" id="KAG2213468.1"/>
    </source>
</evidence>
<evidence type="ECO:0000259" key="11">
    <source>
        <dbReference type="PROSITE" id="PS50014"/>
    </source>
</evidence>
<dbReference type="EMBL" id="JAEPRD010000003">
    <property type="protein sequence ID" value="KAG2213468.1"/>
    <property type="molecule type" value="Genomic_DNA"/>
</dbReference>
<feature type="domain" description="PHD-type" evidence="14">
    <location>
        <begin position="201"/>
        <end position="316"/>
    </location>
</feature>
<name>A0A8H7RMX9_9FUNG</name>
<evidence type="ECO:0008006" key="17">
    <source>
        <dbReference type="Google" id="ProtNLM"/>
    </source>
</evidence>
<dbReference type="Gene3D" id="2.30.30.140">
    <property type="match status" value="1"/>
</dbReference>
<organism evidence="15 16">
    <name type="scientific">Mucor saturninus</name>
    <dbReference type="NCBI Taxonomy" id="64648"/>
    <lineage>
        <taxon>Eukaryota</taxon>
        <taxon>Fungi</taxon>
        <taxon>Fungi incertae sedis</taxon>
        <taxon>Mucoromycota</taxon>
        <taxon>Mucoromycotina</taxon>
        <taxon>Mucoromycetes</taxon>
        <taxon>Mucorales</taxon>
        <taxon>Mucorineae</taxon>
        <taxon>Mucoraceae</taxon>
        <taxon>Mucor</taxon>
    </lineage>
</organism>
<evidence type="ECO:0000256" key="10">
    <source>
        <dbReference type="SAM" id="MobiDB-lite"/>
    </source>
</evidence>
<feature type="compositionally biased region" description="Basic and acidic residues" evidence="10">
    <location>
        <begin position="834"/>
        <end position="852"/>
    </location>
</feature>
<dbReference type="PANTHER" id="PTHR13793">
    <property type="entry name" value="PHD FINGER PROTEINS"/>
    <property type="match status" value="1"/>
</dbReference>
<reference evidence="15" key="1">
    <citation type="submission" date="2020-12" db="EMBL/GenBank/DDBJ databases">
        <title>Metabolic potential, ecology and presence of endohyphal bacteria is reflected in genomic diversity of Mucoromycotina.</title>
        <authorList>
            <person name="Muszewska A."/>
            <person name="Okrasinska A."/>
            <person name="Steczkiewicz K."/>
            <person name="Drgas O."/>
            <person name="Orlowska M."/>
            <person name="Perlinska-Lenart U."/>
            <person name="Aleksandrzak-Piekarczyk T."/>
            <person name="Szatraj K."/>
            <person name="Zielenkiewicz U."/>
            <person name="Pilsyk S."/>
            <person name="Malc E."/>
            <person name="Mieczkowski P."/>
            <person name="Kruszewska J.S."/>
            <person name="Biernat P."/>
            <person name="Pawlowska J."/>
        </authorList>
    </citation>
    <scope>NUCLEOTIDE SEQUENCE</scope>
    <source>
        <strain evidence="15">WA0000017839</strain>
    </source>
</reference>
<dbReference type="PRINTS" id="PR00503">
    <property type="entry name" value="BROMODOMAIN"/>
</dbReference>
<evidence type="ECO:0000256" key="4">
    <source>
        <dbReference type="ARBA" id="ARBA00022771"/>
    </source>
</evidence>
<feature type="compositionally biased region" description="Acidic residues" evidence="10">
    <location>
        <begin position="62"/>
        <end position="73"/>
    </location>
</feature>
<keyword evidence="4 9" id="KW-0863">Zinc-finger</keyword>
<dbReference type="PROSITE" id="PS50016">
    <property type="entry name" value="ZF_PHD_2"/>
    <property type="match status" value="1"/>
</dbReference>
<feature type="domain" description="PHD-type" evidence="12">
    <location>
        <begin position="147"/>
        <end position="197"/>
    </location>
</feature>
<dbReference type="SUPFAM" id="SSF47370">
    <property type="entry name" value="Bromodomain"/>
    <property type="match status" value="1"/>
</dbReference>
<feature type="region of interest" description="Disordered" evidence="10">
    <location>
        <begin position="1"/>
        <end position="32"/>
    </location>
</feature>
<evidence type="ECO:0000256" key="5">
    <source>
        <dbReference type="ARBA" id="ARBA00022833"/>
    </source>
</evidence>
<keyword evidence="16" id="KW-1185">Reference proteome</keyword>
<evidence type="ECO:0000256" key="6">
    <source>
        <dbReference type="ARBA" id="ARBA00023117"/>
    </source>
</evidence>
<dbReference type="InterPro" id="IPR013083">
    <property type="entry name" value="Znf_RING/FYVE/PHD"/>
</dbReference>
<dbReference type="OrthoDB" id="20839at2759"/>
<dbReference type="SUPFAM" id="SSF63748">
    <property type="entry name" value="Tudor/PWWP/MBT"/>
    <property type="match status" value="1"/>
</dbReference>
<comment type="subcellular location">
    <subcellularLocation>
        <location evidence="1">Nucleus</location>
    </subcellularLocation>
</comment>
<keyword evidence="3" id="KW-0677">Repeat</keyword>
<feature type="domain" description="PWWP" evidence="13">
    <location>
        <begin position="890"/>
        <end position="959"/>
    </location>
</feature>
<dbReference type="Pfam" id="PF00439">
    <property type="entry name" value="Bromodomain"/>
    <property type="match status" value="1"/>
</dbReference>
<evidence type="ECO:0000259" key="14">
    <source>
        <dbReference type="PROSITE" id="PS51805"/>
    </source>
</evidence>
<evidence type="ECO:0000256" key="9">
    <source>
        <dbReference type="PROSITE-ProRule" id="PRU00146"/>
    </source>
</evidence>
<dbReference type="InterPro" id="IPR050701">
    <property type="entry name" value="Histone_Mod_Regulator"/>
</dbReference>
<dbReference type="InterPro" id="IPR011011">
    <property type="entry name" value="Znf_FYVE_PHD"/>
</dbReference>
<dbReference type="GO" id="GO:0008270">
    <property type="term" value="F:zinc ion binding"/>
    <property type="evidence" value="ECO:0007669"/>
    <property type="project" value="UniProtKB-KW"/>
</dbReference>
<evidence type="ECO:0000256" key="8">
    <source>
        <dbReference type="PROSITE-ProRule" id="PRU00035"/>
    </source>
</evidence>
<feature type="compositionally biased region" description="Basic and acidic residues" evidence="10">
    <location>
        <begin position="686"/>
        <end position="705"/>
    </location>
</feature>
<dbReference type="FunFam" id="3.30.40.10:FF:000007">
    <property type="entry name" value="Bromodomain containing 1, isoform CRA_b"/>
    <property type="match status" value="1"/>
</dbReference>
<evidence type="ECO:0000256" key="3">
    <source>
        <dbReference type="ARBA" id="ARBA00022737"/>
    </source>
</evidence>
<keyword evidence="7" id="KW-0539">Nucleus</keyword>
<dbReference type="FunFam" id="3.30.40.10:FF:000008">
    <property type="entry name" value="Bromodomain containing 1, isoform CRA_a"/>
    <property type="match status" value="1"/>
</dbReference>
<evidence type="ECO:0000259" key="13">
    <source>
        <dbReference type="PROSITE" id="PS50812"/>
    </source>
</evidence>
<dbReference type="PROSITE" id="PS51805">
    <property type="entry name" value="EPHD"/>
    <property type="match status" value="1"/>
</dbReference>
<feature type="region of interest" description="Disordered" evidence="10">
    <location>
        <begin position="683"/>
        <end position="852"/>
    </location>
</feature>
<dbReference type="Pfam" id="PF13831">
    <property type="entry name" value="PHD_2"/>
    <property type="match status" value="1"/>
</dbReference>
<protein>
    <recommendedName>
        <fullName evidence="17">Bromodomain and PHD finger-containing protein</fullName>
    </recommendedName>
</protein>
<dbReference type="GO" id="GO:0006357">
    <property type="term" value="P:regulation of transcription by RNA polymerase II"/>
    <property type="evidence" value="ECO:0007669"/>
    <property type="project" value="TreeGrafter"/>
</dbReference>
<feature type="compositionally biased region" description="Polar residues" evidence="10">
    <location>
        <begin position="51"/>
        <end position="61"/>
    </location>
</feature>
<comment type="caution">
    <text evidence="15">The sequence shown here is derived from an EMBL/GenBank/DDBJ whole genome shotgun (WGS) entry which is preliminary data.</text>
</comment>
<feature type="domain" description="Bromo" evidence="11">
    <location>
        <begin position="538"/>
        <end position="608"/>
    </location>
</feature>
<dbReference type="InterPro" id="IPR034732">
    <property type="entry name" value="EPHD"/>
</dbReference>
<keyword evidence="5" id="KW-0862">Zinc</keyword>
<evidence type="ECO:0000259" key="12">
    <source>
        <dbReference type="PROSITE" id="PS50016"/>
    </source>
</evidence>
<feature type="region of interest" description="Disordered" evidence="10">
    <location>
        <begin position="364"/>
        <end position="383"/>
    </location>
</feature>
<feature type="compositionally biased region" description="Basic and acidic residues" evidence="10">
    <location>
        <begin position="1"/>
        <end position="13"/>
    </location>
</feature>
<dbReference type="Pfam" id="PF00855">
    <property type="entry name" value="PWWP"/>
    <property type="match status" value="1"/>
</dbReference>
<sequence>MTLERRGRPRKLESTGSPTTPTFEEKPREERSYKDFFPDLNIKEPLPIINLSDQSIKSPSNDEYETASEEPSESELFETVEYDMDEQGDTYYQTWLQLYNEERKKEKLGLVSGDLFESIIDQLEKEWFDLIKSLPKKTNDEPPLPEDSKCAICDDGECENSNAIVFCDGCNLAVHQDCYGIPYIPEGQWLCRKCMVSPENPVSCIFCPGEGGAFKQTTTNQWGHLLCAIWIPEVGLSNSVYMEPIDNIENVPKSRWKLTCYICRRRHGACIQCDNKNCFVAFHVTCARWARLCMRMKLHGTHYDGVVLKAYCERHTPKDYKEVVNVDKLVVDAQRWFMDPKRKRDNLMPRKRYIDEEDDDAYPALTNTVDSTKSTKKQRRQQAVSQLLPASKAARAHQHQYSAGAPIAPEFILDKLERLKSVKQATNLKKKSQVVTNICRYWSLKRESRRGAPLLKRLHLEPWTASASQLKQSEVEKAHKASSMITLRADLEKLRLLSEQVQKREKLKLDRLRKQKAYLETIFYPIEIVMRPVIDELMELDKKDLFKYPVTRDMASDYYDIVKTPMSFADVLEKLSLHSYLTLDDLADDLSLIWKNSMLYNQKDTLYYKLAQRLEKTAESLIAEARLNYETLEISKSGLLDVKVDPEIFSYAGDSLKIDTTVEQSSSGLSSMSTISSDSSLSLKRRVSDVTDTPMKKPKEEDTTRKVSRITRSKTQNNMRTLRSRSITKDIYHPVKLGLDSLPEPKRKRSTLRRQVSTISEPASESSIVDSPMEGSLTEELSTNDPPTNEMSTNESSTNEPSTSESPTNESITHRSPTNETPPIKIVQSLKPKAPFEPKKKDGENSKTQEEVKVQEMNKAKTQKTNVKKKALVEENGQEQEKEKIVTFQHGELVWGRVYGFPPHPALITDPKRKRGIPKSVTSLKAEQANKVLVEFLQVSEAHTWGWLAKEDIYPFGNKDLDIKMLHYAKKTRKPHRIREVKIGYTYACGLIHVDPLPQLKQVFPKAYP</sequence>
<feature type="compositionally biased region" description="Basic and acidic residues" evidence="10">
    <location>
        <begin position="23"/>
        <end position="32"/>
    </location>
</feature>
<proteinExistence type="predicted"/>
<dbReference type="SUPFAM" id="SSF57903">
    <property type="entry name" value="FYVE/PHD zinc finger"/>
    <property type="match status" value="1"/>
</dbReference>
<dbReference type="PROSITE" id="PS50014">
    <property type="entry name" value="BROMODOMAIN_2"/>
    <property type="match status" value="1"/>
</dbReference>
<dbReference type="InterPro" id="IPR036427">
    <property type="entry name" value="Bromodomain-like_sf"/>
</dbReference>
<feature type="compositionally biased region" description="Polar residues" evidence="10">
    <location>
        <begin position="753"/>
        <end position="769"/>
    </location>
</feature>
<dbReference type="PROSITE" id="PS50812">
    <property type="entry name" value="PWWP"/>
    <property type="match status" value="1"/>
</dbReference>
<evidence type="ECO:0000313" key="16">
    <source>
        <dbReference type="Proteomes" id="UP000603453"/>
    </source>
</evidence>
<dbReference type="PROSITE" id="PS01359">
    <property type="entry name" value="ZF_PHD_1"/>
    <property type="match status" value="1"/>
</dbReference>
<dbReference type="CDD" id="cd15670">
    <property type="entry name" value="ePHD_BRPF"/>
    <property type="match status" value="1"/>
</dbReference>
<evidence type="ECO:0000256" key="2">
    <source>
        <dbReference type="ARBA" id="ARBA00022723"/>
    </source>
</evidence>
<dbReference type="Proteomes" id="UP000603453">
    <property type="component" value="Unassembled WGS sequence"/>
</dbReference>
<feature type="compositionally biased region" description="Polar residues" evidence="10">
    <location>
        <begin position="713"/>
        <end position="725"/>
    </location>
</feature>
<dbReference type="Gene3D" id="3.30.40.10">
    <property type="entry name" value="Zinc/RING finger domain, C3HC4 (zinc finger)"/>
    <property type="match status" value="2"/>
</dbReference>
<evidence type="ECO:0000256" key="7">
    <source>
        <dbReference type="ARBA" id="ARBA00023242"/>
    </source>
</evidence>
<accession>A0A8H7RMX9</accession>
<dbReference type="InterPro" id="IPR001965">
    <property type="entry name" value="Znf_PHD"/>
</dbReference>
<feature type="region of interest" description="Disordered" evidence="10">
    <location>
        <begin position="51"/>
        <end position="73"/>
    </location>
</feature>
<dbReference type="Pfam" id="PF10513">
    <property type="entry name" value="EPL1"/>
    <property type="match status" value="1"/>
</dbReference>
<gene>
    <name evidence="15" type="ORF">INT47_009142</name>
</gene>
<dbReference type="PANTHER" id="PTHR13793:SF107">
    <property type="entry name" value="BROMODOMAIN-CONTAINING PROTEIN HOMOLOG"/>
    <property type="match status" value="1"/>
</dbReference>
<dbReference type="CDD" id="cd05839">
    <property type="entry name" value="PWWP_BRPF"/>
    <property type="match status" value="1"/>
</dbReference>
<dbReference type="Pfam" id="PF13832">
    <property type="entry name" value="zf-HC5HC2H_2"/>
    <property type="match status" value="1"/>
</dbReference>
<dbReference type="GO" id="GO:0005634">
    <property type="term" value="C:nucleus"/>
    <property type="evidence" value="ECO:0007669"/>
    <property type="project" value="UniProtKB-SubCell"/>
</dbReference>
<dbReference type="GO" id="GO:0006325">
    <property type="term" value="P:chromatin organization"/>
    <property type="evidence" value="ECO:0007669"/>
    <property type="project" value="UniProtKB-ARBA"/>
</dbReference>
<dbReference type="SMART" id="SM00297">
    <property type="entry name" value="BROMO"/>
    <property type="match status" value="1"/>
</dbReference>
<dbReference type="InterPro" id="IPR019542">
    <property type="entry name" value="Enhancer_polycomb-like_N"/>
</dbReference>
<evidence type="ECO:0000256" key="1">
    <source>
        <dbReference type="ARBA" id="ARBA00004123"/>
    </source>
</evidence>
<dbReference type="AlphaFoldDB" id="A0A8H7RMX9"/>
<feature type="compositionally biased region" description="Low complexity" evidence="10">
    <location>
        <begin position="787"/>
        <end position="811"/>
    </location>
</feature>
<dbReference type="CDD" id="cd15492">
    <property type="entry name" value="PHD_BRPF_JADE_like"/>
    <property type="match status" value="1"/>
</dbReference>